<dbReference type="EMBL" id="LAZR01000001">
    <property type="protein sequence ID" value="KKO12870.1"/>
    <property type="molecule type" value="Genomic_DNA"/>
</dbReference>
<feature type="region of interest" description="Disordered" evidence="1">
    <location>
        <begin position="85"/>
        <end position="107"/>
    </location>
</feature>
<name>A0A0F9W8Y8_9ZZZZ</name>
<protein>
    <submittedName>
        <fullName evidence="2">Uncharacterized protein</fullName>
    </submittedName>
</protein>
<sequence length="334" mass="36605">MMNRQKPTFAALSLAIALISTQALAQDDLPRTPDGKPDLQGVWSNATLTPLTRDRELGETLVLNADQVRAMEGGHQEFLEAEYAASDPDREPGAGAQGGDDGDTNDGYNEFWKEVGDRIQVINGEPRASIIVDPANGQIPFAGDPRARFARAPGAPAANDGPEGRPLSERCLISFGTHSGPPMLPVMYNNNYQIVQTEDYVMILAEMIHDARIIRIDDEPMPHMQKWMGDSVGHWEDDTLVVSTTGYHPQHTVFGASENLTVTERFERVSTSEIVYTFTVEDPTVFSQPWTGELLFNAKSADEPMYEYACHEGNYALPGVLAGARRAEAEAANP</sequence>
<accession>A0A0F9W8Y8</accession>
<reference evidence="2" key="1">
    <citation type="journal article" date="2015" name="Nature">
        <title>Complex archaea that bridge the gap between prokaryotes and eukaryotes.</title>
        <authorList>
            <person name="Spang A."/>
            <person name="Saw J.H."/>
            <person name="Jorgensen S.L."/>
            <person name="Zaremba-Niedzwiedzka K."/>
            <person name="Martijn J."/>
            <person name="Lind A.E."/>
            <person name="van Eijk R."/>
            <person name="Schleper C."/>
            <person name="Guy L."/>
            <person name="Ettema T.J."/>
        </authorList>
    </citation>
    <scope>NUCLEOTIDE SEQUENCE</scope>
</reference>
<organism evidence="2">
    <name type="scientific">marine sediment metagenome</name>
    <dbReference type="NCBI Taxonomy" id="412755"/>
    <lineage>
        <taxon>unclassified sequences</taxon>
        <taxon>metagenomes</taxon>
        <taxon>ecological metagenomes</taxon>
    </lineage>
</organism>
<evidence type="ECO:0000313" key="2">
    <source>
        <dbReference type="EMBL" id="KKO12870.1"/>
    </source>
</evidence>
<proteinExistence type="predicted"/>
<gene>
    <name evidence="2" type="ORF">LCGC14_0008870</name>
</gene>
<evidence type="ECO:0000256" key="1">
    <source>
        <dbReference type="SAM" id="MobiDB-lite"/>
    </source>
</evidence>
<comment type="caution">
    <text evidence="2">The sequence shown here is derived from an EMBL/GenBank/DDBJ whole genome shotgun (WGS) entry which is preliminary data.</text>
</comment>
<dbReference type="AlphaFoldDB" id="A0A0F9W8Y8"/>